<feature type="active site" evidence="15">
    <location>
        <position position="169"/>
    </location>
</feature>
<evidence type="ECO:0000256" key="3">
    <source>
        <dbReference type="ARBA" id="ARBA00010327"/>
    </source>
</evidence>
<dbReference type="EC" id="2.7.1.166" evidence="4 15"/>
<evidence type="ECO:0000256" key="15">
    <source>
        <dbReference type="HAMAP-Rule" id="MF_00521"/>
    </source>
</evidence>
<comment type="subcellular location">
    <subcellularLocation>
        <location evidence="1 15">Cell inner membrane</location>
        <topology evidence="1 15">Peripheral membrane protein</topology>
        <orientation evidence="1 15">Cytoplasmic side</orientation>
    </subcellularLocation>
</comment>
<name>U5T181_9GAMM</name>
<keyword evidence="12 15" id="KW-0472">Membrane</keyword>
<sequence length="236" mass="26928">MAHIYFRQHERDYFISPLSASPADLPAYLFDAQSVEARGLIEHRASGRAEAYFLHFDHRRLVLRHYRRGGLPRHLSNDRFIWPGLRRSRPWRELVLTARLRELGLSVPVPYGGHIRRQGFSYTADILTDQIPGTRSLADLAASDMPAPIWREVGRVIRRFHDAGVHHADLNVRNILIDDNPSVWLIDWDRGHLHASAAMKARSLARLKRSLSREPALASAANSGWPVLIQAYEDGP</sequence>
<dbReference type="HOGENOM" id="CLU_094226_0_0_6"/>
<dbReference type="NCBIfam" id="NF002475">
    <property type="entry name" value="PRK01723.1"/>
    <property type="match status" value="1"/>
</dbReference>
<organism evidence="16 17">
    <name type="scientific">Spiribacter curvatus</name>
    <dbReference type="NCBI Taxonomy" id="1335757"/>
    <lineage>
        <taxon>Bacteria</taxon>
        <taxon>Pseudomonadati</taxon>
        <taxon>Pseudomonadota</taxon>
        <taxon>Gammaproteobacteria</taxon>
        <taxon>Chromatiales</taxon>
        <taxon>Ectothiorhodospiraceae</taxon>
        <taxon>Spiribacter</taxon>
    </lineage>
</organism>
<dbReference type="UniPathway" id="UPA00958"/>
<dbReference type="InterPro" id="IPR022826">
    <property type="entry name" value="KDO_kinase"/>
</dbReference>
<comment type="function">
    <text evidence="15">Catalyzes the ATP-dependent phosphorylation of the 3-deoxy-D-manno-octulosonic acid (Kdo) residue in Kdo-lipid IV(A) at the 4-OH position.</text>
</comment>
<evidence type="ECO:0000256" key="9">
    <source>
        <dbReference type="ARBA" id="ARBA00022777"/>
    </source>
</evidence>
<dbReference type="STRING" id="1335757.SPICUR_00625"/>
<evidence type="ECO:0000256" key="7">
    <source>
        <dbReference type="ARBA" id="ARBA00022679"/>
    </source>
</evidence>
<keyword evidence="17" id="KW-1185">Reference proteome</keyword>
<keyword evidence="10 15" id="KW-0067">ATP-binding</keyword>
<evidence type="ECO:0000256" key="13">
    <source>
        <dbReference type="ARBA" id="ARBA00029511"/>
    </source>
</evidence>
<keyword evidence="8 15" id="KW-0547">Nucleotide-binding</keyword>
<dbReference type="GO" id="GO:0009244">
    <property type="term" value="P:lipopolysaccharide core region biosynthetic process"/>
    <property type="evidence" value="ECO:0007669"/>
    <property type="project" value="UniProtKB-UniRule"/>
</dbReference>
<dbReference type="GO" id="GO:0005886">
    <property type="term" value="C:plasma membrane"/>
    <property type="evidence" value="ECO:0007669"/>
    <property type="project" value="UniProtKB-SubCell"/>
</dbReference>
<comment type="similarity">
    <text evidence="3 15">Belongs to the protein kinase superfamily. KdkA/RfaP family.</text>
</comment>
<protein>
    <recommendedName>
        <fullName evidence="13 15">3-deoxy-D-manno-octulosonic acid kinase</fullName>
        <shortName evidence="15">Kdo kinase</shortName>
        <ecNumber evidence="4 15">2.7.1.166</ecNumber>
    </recommendedName>
</protein>
<comment type="pathway">
    <text evidence="2 15">Bacterial outer membrane biogenesis; LPS core biosynthesis.</text>
</comment>
<dbReference type="GO" id="GO:0016773">
    <property type="term" value="F:phosphotransferase activity, alcohol group as acceptor"/>
    <property type="evidence" value="ECO:0007669"/>
    <property type="project" value="UniProtKB-UniRule"/>
</dbReference>
<dbReference type="eggNOG" id="COG3642">
    <property type="taxonomic scope" value="Bacteria"/>
</dbReference>
<evidence type="ECO:0000256" key="11">
    <source>
        <dbReference type="ARBA" id="ARBA00022985"/>
    </source>
</evidence>
<dbReference type="KEGG" id="spiu:SPICUR_00625"/>
<keyword evidence="7 15" id="KW-0808">Transferase</keyword>
<evidence type="ECO:0000256" key="8">
    <source>
        <dbReference type="ARBA" id="ARBA00022741"/>
    </source>
</evidence>
<evidence type="ECO:0000256" key="2">
    <source>
        <dbReference type="ARBA" id="ARBA00004713"/>
    </source>
</evidence>
<accession>U5T181</accession>
<dbReference type="InterPro" id="IPR011009">
    <property type="entry name" value="Kinase-like_dom_sf"/>
</dbReference>
<evidence type="ECO:0000256" key="1">
    <source>
        <dbReference type="ARBA" id="ARBA00004515"/>
    </source>
</evidence>
<keyword evidence="11 15" id="KW-0448">Lipopolysaccharide biosynthesis</keyword>
<dbReference type="GO" id="GO:0016301">
    <property type="term" value="F:kinase activity"/>
    <property type="evidence" value="ECO:0007669"/>
    <property type="project" value="UniProtKB-KW"/>
</dbReference>
<dbReference type="Pfam" id="PF06293">
    <property type="entry name" value="Kdo"/>
    <property type="match status" value="1"/>
</dbReference>
<keyword evidence="5 15" id="KW-1003">Cell membrane</keyword>
<dbReference type="GO" id="GO:0005524">
    <property type="term" value="F:ATP binding"/>
    <property type="evidence" value="ECO:0007669"/>
    <property type="project" value="UniProtKB-UniRule"/>
</dbReference>
<evidence type="ECO:0000256" key="10">
    <source>
        <dbReference type="ARBA" id="ARBA00022840"/>
    </source>
</evidence>
<dbReference type="HAMAP" id="MF_00521">
    <property type="entry name" value="KDO_kinase"/>
    <property type="match status" value="1"/>
</dbReference>
<evidence type="ECO:0000313" key="16">
    <source>
        <dbReference type="EMBL" id="AGY91150.1"/>
    </source>
</evidence>
<dbReference type="RefSeq" id="WP_023364984.1">
    <property type="nucleotide sequence ID" value="NC_022664.1"/>
</dbReference>
<dbReference type="OrthoDB" id="6854449at2"/>
<dbReference type="Gene3D" id="1.10.510.10">
    <property type="entry name" value="Transferase(Phosphotransferase) domain 1"/>
    <property type="match status" value="1"/>
</dbReference>
<comment type="catalytic activity">
    <reaction evidence="14 15">
        <text>an alpha-Kdo-(2-&gt;6)-lipid IVA + ATP = a 4-O-phospho-alpha-Kdo-(2-&gt;6)-lipid IVA + ADP + H(+)</text>
        <dbReference type="Rhea" id="RHEA:74271"/>
        <dbReference type="ChEBI" id="CHEBI:15378"/>
        <dbReference type="ChEBI" id="CHEBI:30616"/>
        <dbReference type="ChEBI" id="CHEBI:176428"/>
        <dbReference type="ChEBI" id="CHEBI:193140"/>
        <dbReference type="ChEBI" id="CHEBI:456216"/>
        <dbReference type="EC" id="2.7.1.166"/>
    </reaction>
</comment>
<evidence type="ECO:0000256" key="14">
    <source>
        <dbReference type="ARBA" id="ARBA00034417"/>
    </source>
</evidence>
<proteinExistence type="inferred from homology"/>
<dbReference type="Proteomes" id="UP000017640">
    <property type="component" value="Chromosome"/>
</dbReference>
<reference evidence="16 17" key="1">
    <citation type="journal article" date="2013" name="BMC Genomics">
        <title>Genomes of "Spiribacter", a streamlined, successful halophilic bacterium.</title>
        <authorList>
            <person name="Lopez-Perez M."/>
            <person name="Ghai R."/>
            <person name="Leon M.J."/>
            <person name="Rodriguez-Olmos A."/>
            <person name="Copa-Patino J.L."/>
            <person name="Soliveri J."/>
            <person name="Sanchez-Porro C."/>
            <person name="Ventosa A."/>
            <person name="Rodriguez-Valera F."/>
        </authorList>
    </citation>
    <scope>NUCLEOTIDE SEQUENCE [LARGE SCALE GENOMIC DNA]</scope>
    <source>
        <strain evidence="16 17">UAH-SP71</strain>
    </source>
</reference>
<evidence type="ECO:0000313" key="17">
    <source>
        <dbReference type="Proteomes" id="UP000017640"/>
    </source>
</evidence>
<keyword evidence="6 15" id="KW-0997">Cell inner membrane</keyword>
<dbReference type="AlphaFoldDB" id="U5T181"/>
<evidence type="ECO:0000256" key="6">
    <source>
        <dbReference type="ARBA" id="ARBA00022519"/>
    </source>
</evidence>
<evidence type="ECO:0000256" key="4">
    <source>
        <dbReference type="ARBA" id="ARBA00011988"/>
    </source>
</evidence>
<gene>
    <name evidence="15" type="primary">kdkA</name>
    <name evidence="16" type="ORF">SPICUR_00625</name>
</gene>
<keyword evidence="9 15" id="KW-0418">Kinase</keyword>
<dbReference type="SUPFAM" id="SSF56112">
    <property type="entry name" value="Protein kinase-like (PK-like)"/>
    <property type="match status" value="1"/>
</dbReference>
<evidence type="ECO:0000256" key="12">
    <source>
        <dbReference type="ARBA" id="ARBA00023136"/>
    </source>
</evidence>
<dbReference type="EMBL" id="CP005990">
    <property type="protein sequence ID" value="AGY91150.1"/>
    <property type="molecule type" value="Genomic_DNA"/>
</dbReference>
<evidence type="ECO:0000256" key="5">
    <source>
        <dbReference type="ARBA" id="ARBA00022475"/>
    </source>
</evidence>